<dbReference type="InterPro" id="IPR003848">
    <property type="entry name" value="DUF218"/>
</dbReference>
<sequence length="203" mass="22797">MILLVVLFVGYANVAPMIASRGRLFNDAASVPHRRAGLVFGCDHRIEGRENLYFRYRIDAAADLWKAGKIDFVIVSGDNRERNYNEPEAMRQALVAHGVPTDRIVGDFAGLRTLDSVVRAKEVFGVTEIVFITQRFQNERAIYLAEAHGIDAVGYNARDVEGRGGYKTHLREIGARVKMWLDVRVLGTRPRHLGEKVGLPEIH</sequence>
<accession>A0A975G6A0</accession>
<gene>
    <name evidence="2" type="ORF">KBB96_11720</name>
</gene>
<feature type="domain" description="DUF218" evidence="1">
    <location>
        <begin position="52"/>
        <end position="156"/>
    </location>
</feature>
<evidence type="ECO:0000313" key="2">
    <source>
        <dbReference type="EMBL" id="QUE49541.1"/>
    </source>
</evidence>
<dbReference type="GO" id="GO:0005886">
    <property type="term" value="C:plasma membrane"/>
    <property type="evidence" value="ECO:0007669"/>
    <property type="project" value="TreeGrafter"/>
</dbReference>
<proteinExistence type="predicted"/>
<dbReference type="Proteomes" id="UP000676169">
    <property type="component" value="Chromosome"/>
</dbReference>
<dbReference type="InterPro" id="IPR051599">
    <property type="entry name" value="Cell_Envelope_Assoc"/>
</dbReference>
<name>A0A975G6A0_9BACT</name>
<dbReference type="EMBL" id="CP073100">
    <property type="protein sequence ID" value="QUE49541.1"/>
    <property type="molecule type" value="Genomic_DNA"/>
</dbReference>
<protein>
    <submittedName>
        <fullName evidence="2">YdcF family protein</fullName>
    </submittedName>
</protein>
<dbReference type="PANTHER" id="PTHR30336">
    <property type="entry name" value="INNER MEMBRANE PROTEIN, PROBABLE PERMEASE"/>
    <property type="match status" value="1"/>
</dbReference>
<organism evidence="2 3">
    <name type="scientific">Luteolibacter ambystomatis</name>
    <dbReference type="NCBI Taxonomy" id="2824561"/>
    <lineage>
        <taxon>Bacteria</taxon>
        <taxon>Pseudomonadati</taxon>
        <taxon>Verrucomicrobiota</taxon>
        <taxon>Verrucomicrobiia</taxon>
        <taxon>Verrucomicrobiales</taxon>
        <taxon>Verrucomicrobiaceae</taxon>
        <taxon>Luteolibacter</taxon>
    </lineage>
</organism>
<reference evidence="2" key="1">
    <citation type="submission" date="2021-04" db="EMBL/GenBank/DDBJ databases">
        <title>Luteolibacter sp. 32A isolated from the skin of an Anderson's salamander (Ambystoma andersonii).</title>
        <authorList>
            <person name="Spergser J."/>
            <person name="Busse H.-J."/>
        </authorList>
    </citation>
    <scope>NUCLEOTIDE SEQUENCE</scope>
    <source>
        <strain evidence="2">32A</strain>
    </source>
</reference>
<dbReference type="Pfam" id="PF02698">
    <property type="entry name" value="DUF218"/>
    <property type="match status" value="1"/>
</dbReference>
<dbReference type="AlphaFoldDB" id="A0A975G6A0"/>
<evidence type="ECO:0000259" key="1">
    <source>
        <dbReference type="Pfam" id="PF02698"/>
    </source>
</evidence>
<keyword evidence="3" id="KW-1185">Reference proteome</keyword>
<dbReference type="CDD" id="cd06259">
    <property type="entry name" value="YdcF-like"/>
    <property type="match status" value="1"/>
</dbReference>
<dbReference type="PANTHER" id="PTHR30336:SF6">
    <property type="entry name" value="INTEGRAL MEMBRANE PROTEIN"/>
    <property type="match status" value="1"/>
</dbReference>
<dbReference type="RefSeq" id="WP_211629630.1">
    <property type="nucleotide sequence ID" value="NZ_CP073100.1"/>
</dbReference>
<evidence type="ECO:0000313" key="3">
    <source>
        <dbReference type="Proteomes" id="UP000676169"/>
    </source>
</evidence>
<dbReference type="KEGG" id="lamb:KBB96_11720"/>